<dbReference type="Proteomes" id="UP000778523">
    <property type="component" value="Unassembled WGS sequence"/>
</dbReference>
<accession>A0ABX2IGI7</accession>
<gene>
    <name evidence="2" type="ORF">HJ583_000220</name>
</gene>
<reference evidence="2 3" key="1">
    <citation type="submission" date="2020-06" db="EMBL/GenBank/DDBJ databases">
        <title>Draft genome of Uliginosibacterium sp. IMCC34675.</title>
        <authorList>
            <person name="Song J."/>
        </authorList>
    </citation>
    <scope>NUCLEOTIDE SEQUENCE [LARGE SCALE GENOMIC DNA]</scope>
    <source>
        <strain evidence="2 3">IMCC34675</strain>
    </source>
</reference>
<keyword evidence="1" id="KW-0732">Signal</keyword>
<protein>
    <recommendedName>
        <fullName evidence="4">BACON domain-containing protein</fullName>
    </recommendedName>
</protein>
<keyword evidence="3" id="KW-1185">Reference proteome</keyword>
<sequence>MAAGSSSAAACAGSASAATGDFSLSTTSVSLTGTAGSPLASSQTVTMTVSNPAATTVFITQTDAWLTITPNLAGGYATVTANASTLAAGFYCSIVNVALRNAAGATLSSRDVAVSFSVASGATAASSSSRASSASSSSLSVPASVSWNSYNGTLHPTADGALVLGSGSGSKFVLVGGSISDSLPASSSSSSASSTSSSAASSSSGTAYFMDYMSASGGTLSLDSSAVPLNRSLVRSSSALNTSPSYPRYMTFLTRVMPVSGVSYDVNTRLAEFELAFADSRVVLVLRGDASSSNVRLQTVEQGGSDVVAQIDMTQPHIFQIAVTLTSAYAGTVTVYVDGNSTPLLGPLSTTNMQRTYAVGQDYVQFGDNRNVAFRSNLDWMAWTTQGAYSPAQLAGKLPSGLGVTTGY</sequence>
<evidence type="ECO:0000313" key="2">
    <source>
        <dbReference type="EMBL" id="NSL53438.1"/>
    </source>
</evidence>
<dbReference type="EMBL" id="JABCSC020000001">
    <property type="protein sequence ID" value="NSL53438.1"/>
    <property type="molecule type" value="Genomic_DNA"/>
</dbReference>
<evidence type="ECO:0000313" key="3">
    <source>
        <dbReference type="Proteomes" id="UP000778523"/>
    </source>
</evidence>
<evidence type="ECO:0000256" key="1">
    <source>
        <dbReference type="SAM" id="SignalP"/>
    </source>
</evidence>
<comment type="caution">
    <text evidence="2">The sequence shown here is derived from an EMBL/GenBank/DDBJ whole genome shotgun (WGS) entry which is preliminary data.</text>
</comment>
<dbReference type="RefSeq" id="WP_170019471.1">
    <property type="nucleotide sequence ID" value="NZ_JABCSC020000001.1"/>
</dbReference>
<organism evidence="2 3">
    <name type="scientific">Uliginosibacterium aquaticum</name>
    <dbReference type="NCBI Taxonomy" id="2731212"/>
    <lineage>
        <taxon>Bacteria</taxon>
        <taxon>Pseudomonadati</taxon>
        <taxon>Pseudomonadota</taxon>
        <taxon>Betaproteobacteria</taxon>
        <taxon>Rhodocyclales</taxon>
        <taxon>Zoogloeaceae</taxon>
        <taxon>Uliginosibacterium</taxon>
    </lineage>
</organism>
<name>A0ABX2IGI7_9RHOO</name>
<feature type="signal peptide" evidence="1">
    <location>
        <begin position="1"/>
        <end position="17"/>
    </location>
</feature>
<feature type="chain" id="PRO_5045657855" description="BACON domain-containing protein" evidence="1">
    <location>
        <begin position="18"/>
        <end position="408"/>
    </location>
</feature>
<evidence type="ECO:0008006" key="4">
    <source>
        <dbReference type="Google" id="ProtNLM"/>
    </source>
</evidence>
<proteinExistence type="predicted"/>